<organism evidence="1 2">
    <name type="scientific">Potamilus streckersoni</name>
    <dbReference type="NCBI Taxonomy" id="2493646"/>
    <lineage>
        <taxon>Eukaryota</taxon>
        <taxon>Metazoa</taxon>
        <taxon>Spiralia</taxon>
        <taxon>Lophotrochozoa</taxon>
        <taxon>Mollusca</taxon>
        <taxon>Bivalvia</taxon>
        <taxon>Autobranchia</taxon>
        <taxon>Heteroconchia</taxon>
        <taxon>Palaeoheterodonta</taxon>
        <taxon>Unionida</taxon>
        <taxon>Unionoidea</taxon>
        <taxon>Unionidae</taxon>
        <taxon>Ambleminae</taxon>
        <taxon>Lampsilini</taxon>
        <taxon>Potamilus</taxon>
    </lineage>
</organism>
<evidence type="ECO:0000313" key="1">
    <source>
        <dbReference type="EMBL" id="KAK3595034.1"/>
    </source>
</evidence>
<evidence type="ECO:0000313" key="2">
    <source>
        <dbReference type="Proteomes" id="UP001195483"/>
    </source>
</evidence>
<dbReference type="AlphaFoldDB" id="A0AAE0VZ00"/>
<keyword evidence="2" id="KW-1185">Reference proteome</keyword>
<dbReference type="EMBL" id="JAEAOA010000200">
    <property type="protein sequence ID" value="KAK3595034.1"/>
    <property type="molecule type" value="Genomic_DNA"/>
</dbReference>
<proteinExistence type="predicted"/>
<protein>
    <submittedName>
        <fullName evidence="1">Uncharacterized protein</fullName>
    </submittedName>
</protein>
<comment type="caution">
    <text evidence="1">The sequence shown here is derived from an EMBL/GenBank/DDBJ whole genome shotgun (WGS) entry which is preliminary data.</text>
</comment>
<reference evidence="1" key="1">
    <citation type="journal article" date="2021" name="Genome Biol. Evol.">
        <title>A High-Quality Reference Genome for a Parasitic Bivalve with Doubly Uniparental Inheritance (Bivalvia: Unionida).</title>
        <authorList>
            <person name="Smith C.H."/>
        </authorList>
    </citation>
    <scope>NUCLEOTIDE SEQUENCE</scope>
    <source>
        <strain evidence="1">CHS0354</strain>
    </source>
</reference>
<name>A0AAE0VZ00_9BIVA</name>
<reference evidence="1" key="3">
    <citation type="submission" date="2023-05" db="EMBL/GenBank/DDBJ databases">
        <authorList>
            <person name="Smith C.H."/>
        </authorList>
    </citation>
    <scope>NUCLEOTIDE SEQUENCE</scope>
    <source>
        <strain evidence="1">CHS0354</strain>
        <tissue evidence="1">Mantle</tissue>
    </source>
</reference>
<gene>
    <name evidence="1" type="ORF">CHS0354_002306</name>
</gene>
<accession>A0AAE0VZ00</accession>
<reference evidence="1" key="2">
    <citation type="journal article" date="2021" name="Genome Biol. Evol.">
        <title>Developing a high-quality reference genome for a parasitic bivalve with doubly uniparental inheritance (Bivalvia: Unionida).</title>
        <authorList>
            <person name="Smith C.H."/>
        </authorList>
    </citation>
    <scope>NUCLEOTIDE SEQUENCE</scope>
    <source>
        <strain evidence="1">CHS0354</strain>
        <tissue evidence="1">Mantle</tissue>
    </source>
</reference>
<sequence length="170" mass="19297">MANIAFGSNNILSRLSEGKTKTGNIHNCANIIDTLQNCQWPRRESCSCAGWTQASYSLGTNRGSPVIIPFRVMSLYPPAMRNWTEVEEEPVVLRSFLKWPSWKRSSMMADSKPMLRKMAALKLKKEQNPYGQQHNNFVLEKYCQKPLSQTLSTWRASVACGLITFATFET</sequence>
<dbReference type="Proteomes" id="UP001195483">
    <property type="component" value="Unassembled WGS sequence"/>
</dbReference>